<name>A0A0K2AKS9_STRA7</name>
<evidence type="ECO:0000256" key="1">
    <source>
        <dbReference type="SAM" id="MobiDB-lite"/>
    </source>
</evidence>
<dbReference type="AlphaFoldDB" id="A0A0K2AKS9"/>
<evidence type="ECO:0000313" key="3">
    <source>
        <dbReference type="Proteomes" id="UP000061018"/>
    </source>
</evidence>
<accession>A0A0K2AKS9</accession>
<evidence type="ECO:0000313" key="2">
    <source>
        <dbReference type="EMBL" id="AKZ53608.1"/>
    </source>
</evidence>
<gene>
    <name evidence="2" type="ORF">SAM23877_0559</name>
</gene>
<dbReference type="Proteomes" id="UP000061018">
    <property type="component" value="Chromosome"/>
</dbReference>
<dbReference type="EMBL" id="CP012382">
    <property type="protein sequence ID" value="AKZ53608.1"/>
    <property type="molecule type" value="Genomic_DNA"/>
</dbReference>
<reference evidence="3" key="1">
    <citation type="journal article" date="2015" name="J. Biotechnol.">
        <title>Complete genome sequence of Streptomyces ambofaciens ATCC 23877, the spiramycin producer.</title>
        <authorList>
            <person name="Thibessard A."/>
            <person name="Haas D."/>
            <person name="Gerbaud C."/>
            <person name="Aigle B."/>
            <person name="Lautru S."/>
            <person name="Pernodet J.L."/>
            <person name="Leblond P."/>
        </authorList>
    </citation>
    <scope>NUCLEOTIDE SEQUENCE [LARGE SCALE GENOMIC DNA]</scope>
    <source>
        <strain evidence="3">ATCC 23877 / 3486 / DSM 40053 / JCM 4204 / NBRC 12836 / NRRL B-2516</strain>
    </source>
</reference>
<feature type="region of interest" description="Disordered" evidence="1">
    <location>
        <begin position="1"/>
        <end position="26"/>
    </location>
</feature>
<dbReference type="KEGG" id="samb:SAM23877_0559"/>
<dbReference type="STRING" id="1889.SAM40697_0482"/>
<protein>
    <submittedName>
        <fullName evidence="2">Uncharacterized protein</fullName>
    </submittedName>
</protein>
<proteinExistence type="predicted"/>
<organism evidence="2 3">
    <name type="scientific">Streptomyces ambofaciens (strain ATCC 23877 / 3486 / DSM 40053 / JCM 4204 / NBRC 12836 / NRRL B-2516)</name>
    <dbReference type="NCBI Taxonomy" id="278992"/>
    <lineage>
        <taxon>Bacteria</taxon>
        <taxon>Bacillati</taxon>
        <taxon>Actinomycetota</taxon>
        <taxon>Actinomycetes</taxon>
        <taxon>Kitasatosporales</taxon>
        <taxon>Streptomycetaceae</taxon>
        <taxon>Streptomyces</taxon>
    </lineage>
</organism>
<sequence length="26" mass="2661">MRPATTAAIGPQLPPETRPSRDPSGG</sequence>